<dbReference type="Proteomes" id="UP000041254">
    <property type="component" value="Unassembled WGS sequence"/>
</dbReference>
<feature type="transmembrane region" description="Helical" evidence="2">
    <location>
        <begin position="105"/>
        <end position="128"/>
    </location>
</feature>
<dbReference type="PhylomeDB" id="A0A0G4EAF3"/>
<gene>
    <name evidence="3" type="ORF">Vbra_23159</name>
</gene>
<proteinExistence type="predicted"/>
<evidence type="ECO:0000256" key="2">
    <source>
        <dbReference type="SAM" id="Phobius"/>
    </source>
</evidence>
<dbReference type="AlphaFoldDB" id="A0A0G4EAF3"/>
<evidence type="ECO:0000313" key="4">
    <source>
        <dbReference type="Proteomes" id="UP000041254"/>
    </source>
</evidence>
<sequence>MRVPSLSAPLPPAPSLRLRVRLFSISSPRAWIRTHLPSQGKILSFKLQLRSRAARSAMAGAEQMEAAAAAMESESDDPDMSEMSEDEPQAKSHRVAAKGEVDLEAFFRFATPVILALVLAFVPLRLLIRLPRRIWQHIAPQYTHLLIDGHGRDDERFWGRMPSHVARLWGCRLMHLTSVTLRQPLERRSWGIGALISILDGHSSARRREREAAAELEEGSLTSIAFECGPAPHDGFHEQPPAVPMGNVPIRLPALTSMTGVHDGLKWLLLRLEAPSIEMIQGDMDAKVWALGPFLQHSTRLKCYCVPSTSVYKIVVFNCIRVAAAGQPGPLSQLQDIGRMRLPPSEQLAPLQNILFNHGCRSLSSLDL</sequence>
<keyword evidence="2" id="KW-0812">Transmembrane</keyword>
<keyword evidence="2" id="KW-1133">Transmembrane helix</keyword>
<feature type="compositionally biased region" description="Acidic residues" evidence="1">
    <location>
        <begin position="73"/>
        <end position="87"/>
    </location>
</feature>
<protein>
    <submittedName>
        <fullName evidence="3">Uncharacterized protein</fullName>
    </submittedName>
</protein>
<organism evidence="3 4">
    <name type="scientific">Vitrella brassicaformis (strain CCMP3155)</name>
    <dbReference type="NCBI Taxonomy" id="1169540"/>
    <lineage>
        <taxon>Eukaryota</taxon>
        <taxon>Sar</taxon>
        <taxon>Alveolata</taxon>
        <taxon>Colpodellida</taxon>
        <taxon>Vitrellaceae</taxon>
        <taxon>Vitrella</taxon>
    </lineage>
</organism>
<feature type="region of interest" description="Disordered" evidence="1">
    <location>
        <begin position="64"/>
        <end position="93"/>
    </location>
</feature>
<reference evidence="3 4" key="1">
    <citation type="submission" date="2014-11" db="EMBL/GenBank/DDBJ databases">
        <authorList>
            <person name="Zhu J."/>
            <person name="Qi W."/>
            <person name="Song R."/>
        </authorList>
    </citation>
    <scope>NUCLEOTIDE SEQUENCE [LARGE SCALE GENOMIC DNA]</scope>
</reference>
<keyword evidence="4" id="KW-1185">Reference proteome</keyword>
<dbReference type="VEuPathDB" id="CryptoDB:Vbra_23159"/>
<name>A0A0G4EAF3_VITBC</name>
<evidence type="ECO:0000313" key="3">
    <source>
        <dbReference type="EMBL" id="CEL92227.1"/>
    </source>
</evidence>
<accession>A0A0G4EAF3</accession>
<feature type="non-terminal residue" evidence="3">
    <location>
        <position position="368"/>
    </location>
</feature>
<keyword evidence="2" id="KW-0472">Membrane</keyword>
<dbReference type="EMBL" id="CDMY01000056">
    <property type="protein sequence ID" value="CEL92227.1"/>
    <property type="molecule type" value="Genomic_DNA"/>
</dbReference>
<evidence type="ECO:0000256" key="1">
    <source>
        <dbReference type="SAM" id="MobiDB-lite"/>
    </source>
</evidence>
<dbReference type="InParanoid" id="A0A0G4EAF3"/>